<reference evidence="2" key="1">
    <citation type="submission" date="2020-12" db="EMBL/GenBank/DDBJ databases">
        <title>Enhanced detection system for hospital associated transmission using whole genome sequencing surveillance.</title>
        <authorList>
            <person name="Harrison L.H."/>
            <person name="Van Tyne D."/>
            <person name="Marsh J.W."/>
            <person name="Griffith M.P."/>
            <person name="Snyder D.J."/>
            <person name="Cooper V.S."/>
            <person name="Mustapha M."/>
        </authorList>
    </citation>
    <scope>NUCLEOTIDE SEQUENCE</scope>
    <source>
        <strain evidence="2">PSB00042</strain>
    </source>
</reference>
<name>A0A8I1JIF4_PSEPU</name>
<feature type="region of interest" description="Disordered" evidence="1">
    <location>
        <begin position="147"/>
        <end position="170"/>
    </location>
</feature>
<proteinExistence type="predicted"/>
<evidence type="ECO:0000313" key="2">
    <source>
        <dbReference type="EMBL" id="MBI6882459.1"/>
    </source>
</evidence>
<gene>
    <name evidence="2" type="ORF">JEU22_00840</name>
</gene>
<evidence type="ECO:0000313" key="3">
    <source>
        <dbReference type="Proteomes" id="UP000637061"/>
    </source>
</evidence>
<dbReference type="Proteomes" id="UP000637061">
    <property type="component" value="Unassembled WGS sequence"/>
</dbReference>
<comment type="caution">
    <text evidence="2">The sequence shown here is derived from an EMBL/GenBank/DDBJ whole genome shotgun (WGS) entry which is preliminary data.</text>
</comment>
<dbReference type="AlphaFoldDB" id="A0A8I1JIF4"/>
<protein>
    <submittedName>
        <fullName evidence="2">Uncharacterized protein</fullName>
    </submittedName>
</protein>
<dbReference type="EMBL" id="JAEHTE010000001">
    <property type="protein sequence ID" value="MBI6882459.1"/>
    <property type="molecule type" value="Genomic_DNA"/>
</dbReference>
<organism evidence="2 3">
    <name type="scientific">Pseudomonas putida</name>
    <name type="common">Arthrobacter siderocapsulatus</name>
    <dbReference type="NCBI Taxonomy" id="303"/>
    <lineage>
        <taxon>Bacteria</taxon>
        <taxon>Pseudomonadati</taxon>
        <taxon>Pseudomonadota</taxon>
        <taxon>Gammaproteobacteria</taxon>
        <taxon>Pseudomonadales</taxon>
        <taxon>Pseudomonadaceae</taxon>
        <taxon>Pseudomonas</taxon>
    </lineage>
</organism>
<sequence length="170" mass="18867">MPKVKDPFMESVEAQFGKAVDLLAPEEEGEEDQPWELIEDAGEAFFAINHARLVIGKLGEGAIYGYSDKFNPGTIAADRAGGDGFDFAVIRGRYVVDTWSVQYASMADRVIFDMKNNKDAALIEETYGDISKWEYFDTNKNEFVSQSEAPAEFRLSKPAPKAHDSESPSP</sequence>
<accession>A0A8I1JIF4</accession>
<dbReference type="RefSeq" id="WP_198746076.1">
    <property type="nucleotide sequence ID" value="NZ_JAEHTE010000001.1"/>
</dbReference>
<evidence type="ECO:0000256" key="1">
    <source>
        <dbReference type="SAM" id="MobiDB-lite"/>
    </source>
</evidence>
<feature type="compositionally biased region" description="Basic and acidic residues" evidence="1">
    <location>
        <begin position="161"/>
        <end position="170"/>
    </location>
</feature>